<keyword evidence="3" id="KW-0240">DNA-directed RNA polymerase</keyword>
<accession>A0A0A9W501</accession>
<dbReference type="EMBL" id="GBRD01003307">
    <property type="protein sequence ID" value="JAG62514.1"/>
    <property type="molecule type" value="Transcribed_RNA"/>
</dbReference>
<evidence type="ECO:0000256" key="1">
    <source>
        <dbReference type="SAM" id="Coils"/>
    </source>
</evidence>
<keyword evidence="1" id="KW-0175">Coiled coil</keyword>
<evidence type="ECO:0000313" key="3">
    <source>
        <dbReference type="EMBL" id="JAG03512.1"/>
    </source>
</evidence>
<reference evidence="3" key="1">
    <citation type="journal article" date="2014" name="PLoS ONE">
        <title>Transcriptome-Based Identification of ABC Transporters in the Western Tarnished Plant Bug Lygus hesperus.</title>
        <authorList>
            <person name="Hull J.J."/>
            <person name="Chaney K."/>
            <person name="Geib S.M."/>
            <person name="Fabrick J.A."/>
            <person name="Brent C.S."/>
            <person name="Walsh D."/>
            <person name="Lavine L.C."/>
        </authorList>
    </citation>
    <scope>NUCLEOTIDE SEQUENCE</scope>
</reference>
<dbReference type="GO" id="GO:0000428">
    <property type="term" value="C:DNA-directed RNA polymerase complex"/>
    <property type="evidence" value="ECO:0007669"/>
    <property type="project" value="UniProtKB-KW"/>
</dbReference>
<feature type="compositionally biased region" description="Low complexity" evidence="2">
    <location>
        <begin position="108"/>
        <end position="117"/>
    </location>
</feature>
<evidence type="ECO:0000256" key="2">
    <source>
        <dbReference type="SAM" id="MobiDB-lite"/>
    </source>
</evidence>
<feature type="region of interest" description="Disordered" evidence="2">
    <location>
        <begin position="94"/>
        <end position="117"/>
    </location>
</feature>
<reference evidence="3" key="2">
    <citation type="submission" date="2014-07" db="EMBL/GenBank/DDBJ databases">
        <authorList>
            <person name="Hull J."/>
        </authorList>
    </citation>
    <scope>NUCLEOTIDE SEQUENCE</scope>
</reference>
<sequence>MSASVHSAPLPIEKFSFSRFTPLIDVRSPSYRRARKYKNSLYEHEATAIAREKRRKEIEELENKIIRSRRKEQIFRLPPRQMQLLDELPIISSSSSSSFLSPARTKSRNASISSSRTSQRSNAISIATWGTSGIYKFWSGSDSISSASSSVGTPEVKKSVRIQRTRPESISLEKDQIGTWGKYSTVHQAKQYRALMKEVCKKKHYTKDVHDPFRKGWFGPNSKMDLLDESFQRLREEIGSSIPWPEEAFFETNFSVSQDPSWMVVDIKELVTLPNNLAQQEDAYEMAESAAVIRMAAWDHYFFKHQKAGAKNMVANLFCDLAEGETPVDKFLHPSRVVADFMKLECLWKPLSEKLVLQEYFIWILSNTPLEQAISTKTVPEYLVKNGFIQNLIQQNLPILAHQSRNRQSAFVRKSITNIIERVCPEFAKRISHYS</sequence>
<organism evidence="3">
    <name type="scientific">Lygus hesperus</name>
    <name type="common">Western plant bug</name>
    <dbReference type="NCBI Taxonomy" id="30085"/>
    <lineage>
        <taxon>Eukaryota</taxon>
        <taxon>Metazoa</taxon>
        <taxon>Ecdysozoa</taxon>
        <taxon>Arthropoda</taxon>
        <taxon>Hexapoda</taxon>
        <taxon>Insecta</taxon>
        <taxon>Pterygota</taxon>
        <taxon>Neoptera</taxon>
        <taxon>Paraneoptera</taxon>
        <taxon>Hemiptera</taxon>
        <taxon>Heteroptera</taxon>
        <taxon>Panheteroptera</taxon>
        <taxon>Cimicomorpha</taxon>
        <taxon>Miridae</taxon>
        <taxon>Mirini</taxon>
        <taxon>Lygus</taxon>
    </lineage>
</organism>
<dbReference type="EMBL" id="GBHO01040092">
    <property type="protein sequence ID" value="JAG03512.1"/>
    <property type="molecule type" value="Transcribed_RNA"/>
</dbReference>
<gene>
    <name evidence="3" type="primary">rpoB_14</name>
    <name evidence="3" type="ORF">CM83_59873</name>
</gene>
<feature type="coiled-coil region" evidence="1">
    <location>
        <begin position="44"/>
        <end position="71"/>
    </location>
</feature>
<proteinExistence type="predicted"/>
<evidence type="ECO:0000313" key="4">
    <source>
        <dbReference type="EMBL" id="JAG62514.1"/>
    </source>
</evidence>
<keyword evidence="3" id="KW-0804">Transcription</keyword>
<reference evidence="4" key="3">
    <citation type="submission" date="2014-09" db="EMBL/GenBank/DDBJ databases">
        <authorList>
            <person name="Magalhaes I.L.F."/>
            <person name="Oliveira U."/>
            <person name="Santos F.R."/>
            <person name="Vidigal T.H.D.A."/>
            <person name="Brescovit A.D."/>
            <person name="Santos A.J."/>
        </authorList>
    </citation>
    <scope>NUCLEOTIDE SEQUENCE</scope>
</reference>
<protein>
    <submittedName>
        <fullName evidence="3">DNA-directed RNA polymerase subunit beta</fullName>
    </submittedName>
</protein>
<name>A0A0A9W501_LYGHE</name>
<dbReference type="AlphaFoldDB" id="A0A0A9W501"/>